<organism evidence="3 4">
    <name type="scientific">Lithocarpus litseifolius</name>
    <dbReference type="NCBI Taxonomy" id="425828"/>
    <lineage>
        <taxon>Eukaryota</taxon>
        <taxon>Viridiplantae</taxon>
        <taxon>Streptophyta</taxon>
        <taxon>Embryophyta</taxon>
        <taxon>Tracheophyta</taxon>
        <taxon>Spermatophyta</taxon>
        <taxon>Magnoliopsida</taxon>
        <taxon>eudicotyledons</taxon>
        <taxon>Gunneridae</taxon>
        <taxon>Pentapetalae</taxon>
        <taxon>rosids</taxon>
        <taxon>fabids</taxon>
        <taxon>Fagales</taxon>
        <taxon>Fagaceae</taxon>
        <taxon>Lithocarpus</taxon>
    </lineage>
</organism>
<protein>
    <recommendedName>
        <fullName evidence="2">DUF4220 domain-containing protein</fullName>
    </recommendedName>
</protein>
<comment type="caution">
    <text evidence="3">The sequence shown here is derived from an EMBL/GenBank/DDBJ whole genome shotgun (WGS) entry which is preliminary data.</text>
</comment>
<keyword evidence="1" id="KW-1133">Transmembrane helix</keyword>
<dbReference type="EMBL" id="JAZDWU010000012">
    <property type="protein sequence ID" value="KAK9984745.1"/>
    <property type="molecule type" value="Genomic_DNA"/>
</dbReference>
<dbReference type="Proteomes" id="UP001459277">
    <property type="component" value="Unassembled WGS sequence"/>
</dbReference>
<feature type="transmembrane region" description="Helical" evidence="1">
    <location>
        <begin position="328"/>
        <end position="350"/>
    </location>
</feature>
<dbReference type="Pfam" id="PF13968">
    <property type="entry name" value="DUF4220"/>
    <property type="match status" value="1"/>
</dbReference>
<feature type="transmembrane region" description="Helical" evidence="1">
    <location>
        <begin position="147"/>
        <end position="167"/>
    </location>
</feature>
<dbReference type="AlphaFoldDB" id="A0AAW2BIQ2"/>
<dbReference type="InterPro" id="IPR025315">
    <property type="entry name" value="DUF4220"/>
</dbReference>
<name>A0AAW2BIQ2_9ROSI</name>
<sequence>MVSLAIPNLKNIWDTWNVRVVVLVSLTLQVILILLAPFRKRTTQRIVILSVWVSYLLADWAASFAVGHISNGSKEYDGPCDKEDFLTSIAHFFFSSSKAKVSSCGDKGVALSINSSDLLAFWAPFLLVHLGGPDTITAFALEDNELWLRHLFSLGVQLAVTLYVFWLTLPKNKLLIPTLLMFAAGIIKYIERTYALFLASLNRFRESMLKEPDPGPNYAKLMEEYYSKKEAGLPTHIEMTPEPNKESKLAANVQEGKLSEVDVVTYAYRYFQIFKGLVVELIFSFRERNDSRNFFQVREAEDALKIIELELNFIYEAFYTKVVVVHSIVGYIFRGLSIILVVVSYVFFYLLEKKNFHKFDVIVTYTLLVGAMCLDAIALLMLVFSDWTIAAINAKKPIKCVMAIANFYLRLKKLRWSKGSDKSKVSDEIEELATPLLLRRWSESVSRFNLIAYCLKQPPNAEKSSVRRWIEKKTDKMGLRNIVSDFCCPTKIPTKKLPKKLWEIIFEELLEKSKDAADDAETTKKICSARGAYAVQEGCLDGDYDYITGVYIDKLAYDESLLLWHVATELCFQKDEDSANEGDNYGGSCLCLCVAEELIHLTKKIYQWLYGLCSQQGKKKTVANGGPIFDENRSFSKLLSDYMIYLLVHQPKMMSAVAGIGKIRYRDTCAETVNFFSRRGIKKSPKIACNAILEVDTEVRPVYVKGDRSKSVLFDACMLAKELNKLEEKKRWKIIIKVWVEMLSYAASHCRPETHAQQVSKGGQLISFVWLLMAHFGLGEQFQINEGHARAKLVVGK</sequence>
<dbReference type="PANTHER" id="PTHR31325">
    <property type="entry name" value="OS01G0798800 PROTEIN-RELATED"/>
    <property type="match status" value="1"/>
</dbReference>
<evidence type="ECO:0000256" key="1">
    <source>
        <dbReference type="SAM" id="Phobius"/>
    </source>
</evidence>
<feature type="domain" description="DUF4220" evidence="2">
    <location>
        <begin position="52"/>
        <end position="453"/>
    </location>
</feature>
<keyword evidence="1" id="KW-0812">Transmembrane</keyword>
<proteinExistence type="predicted"/>
<gene>
    <name evidence="3" type="ORF">SO802_034270</name>
</gene>
<feature type="transmembrane region" description="Helical" evidence="1">
    <location>
        <begin position="47"/>
        <end position="69"/>
    </location>
</feature>
<keyword evidence="4" id="KW-1185">Reference proteome</keyword>
<evidence type="ECO:0000259" key="2">
    <source>
        <dbReference type="Pfam" id="PF13968"/>
    </source>
</evidence>
<reference evidence="3 4" key="1">
    <citation type="submission" date="2024-01" db="EMBL/GenBank/DDBJ databases">
        <title>A telomere-to-telomere, gap-free genome of sweet tea (Lithocarpus litseifolius).</title>
        <authorList>
            <person name="Zhou J."/>
        </authorList>
    </citation>
    <scope>NUCLEOTIDE SEQUENCE [LARGE SCALE GENOMIC DNA]</scope>
    <source>
        <strain evidence="3">Zhou-2022a</strain>
        <tissue evidence="3">Leaf</tissue>
    </source>
</reference>
<dbReference type="Pfam" id="PF04578">
    <property type="entry name" value="DUF594"/>
    <property type="match status" value="1"/>
</dbReference>
<accession>A0AAW2BIQ2</accession>
<dbReference type="InterPro" id="IPR007658">
    <property type="entry name" value="DUF594"/>
</dbReference>
<feature type="transmembrane region" description="Helical" evidence="1">
    <location>
        <begin position="174"/>
        <end position="190"/>
    </location>
</feature>
<feature type="transmembrane region" description="Helical" evidence="1">
    <location>
        <begin position="16"/>
        <end position="35"/>
    </location>
</feature>
<feature type="transmembrane region" description="Helical" evidence="1">
    <location>
        <begin position="362"/>
        <end position="384"/>
    </location>
</feature>
<evidence type="ECO:0000313" key="3">
    <source>
        <dbReference type="EMBL" id="KAK9984745.1"/>
    </source>
</evidence>
<evidence type="ECO:0000313" key="4">
    <source>
        <dbReference type="Proteomes" id="UP001459277"/>
    </source>
</evidence>
<keyword evidence="1" id="KW-0472">Membrane</keyword>